<dbReference type="Proteomes" id="UP000663873">
    <property type="component" value="Unassembled WGS sequence"/>
</dbReference>
<accession>A0A821QX92</accession>
<evidence type="ECO:0000313" key="3">
    <source>
        <dbReference type="EMBL" id="CAF4831992.1"/>
    </source>
</evidence>
<protein>
    <submittedName>
        <fullName evidence="3">Uncharacterized protein</fullName>
    </submittedName>
</protein>
<feature type="non-terminal residue" evidence="3">
    <location>
        <position position="1"/>
    </location>
</feature>
<feature type="region of interest" description="Disordered" evidence="1">
    <location>
        <begin position="78"/>
        <end position="113"/>
    </location>
</feature>
<gene>
    <name evidence="2" type="ORF">UJA718_LOCUS42649</name>
    <name evidence="3" type="ORF">UJA718_LOCUS42661</name>
</gene>
<dbReference type="EMBL" id="CAJOBP010055728">
    <property type="protein sequence ID" value="CAF4831992.1"/>
    <property type="molecule type" value="Genomic_DNA"/>
</dbReference>
<evidence type="ECO:0000313" key="4">
    <source>
        <dbReference type="Proteomes" id="UP000663873"/>
    </source>
</evidence>
<proteinExistence type="predicted"/>
<dbReference type="AlphaFoldDB" id="A0A821QX92"/>
<feature type="non-terminal residue" evidence="3">
    <location>
        <position position="113"/>
    </location>
</feature>
<organism evidence="3 4">
    <name type="scientific">Rotaria socialis</name>
    <dbReference type="NCBI Taxonomy" id="392032"/>
    <lineage>
        <taxon>Eukaryota</taxon>
        <taxon>Metazoa</taxon>
        <taxon>Spiralia</taxon>
        <taxon>Gnathifera</taxon>
        <taxon>Rotifera</taxon>
        <taxon>Eurotatoria</taxon>
        <taxon>Bdelloidea</taxon>
        <taxon>Philodinida</taxon>
        <taxon>Philodinidae</taxon>
        <taxon>Rotaria</taxon>
    </lineage>
</organism>
<dbReference type="EMBL" id="CAJOBP010055670">
    <property type="protein sequence ID" value="CAF4831769.1"/>
    <property type="molecule type" value="Genomic_DNA"/>
</dbReference>
<sequence length="113" mass="12749">GPSVDESTYVNPLAFRYIEAKPKKIIDQGPKVDESSYVNPQAFIYLEAPILKTKTNEGPAIDTSTYVNPELFVQFDQKPAAQPKQEEQEIKRSPRVIQPLRNTQIHEGKPIAL</sequence>
<feature type="compositionally biased region" description="Basic and acidic residues" evidence="1">
    <location>
        <begin position="104"/>
        <end position="113"/>
    </location>
</feature>
<evidence type="ECO:0000313" key="2">
    <source>
        <dbReference type="EMBL" id="CAF4831769.1"/>
    </source>
</evidence>
<name>A0A821QX92_9BILA</name>
<comment type="caution">
    <text evidence="3">The sequence shown here is derived from an EMBL/GenBank/DDBJ whole genome shotgun (WGS) entry which is preliminary data.</text>
</comment>
<reference evidence="3" key="1">
    <citation type="submission" date="2021-02" db="EMBL/GenBank/DDBJ databases">
        <authorList>
            <person name="Nowell W R."/>
        </authorList>
    </citation>
    <scope>NUCLEOTIDE SEQUENCE</scope>
</reference>
<keyword evidence="4" id="KW-1185">Reference proteome</keyword>
<evidence type="ECO:0000256" key="1">
    <source>
        <dbReference type="SAM" id="MobiDB-lite"/>
    </source>
</evidence>